<dbReference type="Pfam" id="PF13416">
    <property type="entry name" value="SBP_bac_8"/>
    <property type="match status" value="1"/>
</dbReference>
<sequence>MGMTIIPISLPTRPYPEASSMLKLSLLTAALLAVSAGAHAQELNIYSARHYQTDELLYKGFTDQTGIKINRIEAGDAALVERLKSEGAKSPADVILMVDAARLWRAEADGLFQPVSSKVLAERIPANLQGGEPGKDPQWFGFSTRARVIVYNKATVNPADVDTYEKLADPKNKGKVCTRSGSHPYMLSLLGSLIERNGEAAAEKWAQGMVANMARSPQGGDTDQIKGVASGECGVALTNNYYYVRMARSDKPEDKAAIAKIGFLWPDQAGQGVHMNVAGGAVARHAPHKEAAVKFLEYLASDKAQNYFAAGNNEWPAVRSVKTDNAALEALGPFKAETVSIGAIGRNQVTAQKILDRTGYR</sequence>
<dbReference type="PANTHER" id="PTHR30006">
    <property type="entry name" value="THIAMINE-BINDING PERIPLASMIC PROTEIN-RELATED"/>
    <property type="match status" value="1"/>
</dbReference>
<name>A0ABN1B7J8_9BURK</name>
<evidence type="ECO:0000256" key="2">
    <source>
        <dbReference type="ARBA" id="ARBA00022729"/>
    </source>
</evidence>
<organism evidence="4 5">
    <name type="scientific">Pigmentiphaga daeguensis</name>
    <dbReference type="NCBI Taxonomy" id="414049"/>
    <lineage>
        <taxon>Bacteria</taxon>
        <taxon>Pseudomonadati</taxon>
        <taxon>Pseudomonadota</taxon>
        <taxon>Betaproteobacteria</taxon>
        <taxon>Burkholderiales</taxon>
        <taxon>Alcaligenaceae</taxon>
        <taxon>Pigmentiphaga</taxon>
    </lineage>
</organism>
<dbReference type="Proteomes" id="UP001501706">
    <property type="component" value="Unassembled WGS sequence"/>
</dbReference>
<reference evidence="4 5" key="1">
    <citation type="journal article" date="2019" name="Int. J. Syst. Evol. Microbiol.">
        <title>The Global Catalogue of Microorganisms (GCM) 10K type strain sequencing project: providing services to taxonomists for standard genome sequencing and annotation.</title>
        <authorList>
            <consortium name="The Broad Institute Genomics Platform"/>
            <consortium name="The Broad Institute Genome Sequencing Center for Infectious Disease"/>
            <person name="Wu L."/>
            <person name="Ma J."/>
        </authorList>
    </citation>
    <scope>NUCLEOTIDE SEQUENCE [LARGE SCALE GENOMIC DNA]</scope>
    <source>
        <strain evidence="4 5">JCM 14330</strain>
    </source>
</reference>
<gene>
    <name evidence="4" type="ORF">GCM10009097_04620</name>
</gene>
<dbReference type="EMBL" id="BAAAEN010000001">
    <property type="protein sequence ID" value="GAA0492000.1"/>
    <property type="molecule type" value="Genomic_DNA"/>
</dbReference>
<feature type="chain" id="PRO_5045668735" evidence="3">
    <location>
        <begin position="41"/>
        <end position="361"/>
    </location>
</feature>
<dbReference type="PIRSF" id="PIRSF002825">
    <property type="entry name" value="CfbpA"/>
    <property type="match status" value="1"/>
</dbReference>
<keyword evidence="2 3" id="KW-0732">Signal</keyword>
<dbReference type="InterPro" id="IPR006059">
    <property type="entry name" value="SBP"/>
</dbReference>
<dbReference type="InterPro" id="IPR026045">
    <property type="entry name" value="Ferric-bd"/>
</dbReference>
<accession>A0ABN1B7J8</accession>
<feature type="signal peptide" evidence="3">
    <location>
        <begin position="1"/>
        <end position="40"/>
    </location>
</feature>
<comment type="similarity">
    <text evidence="1">Belongs to the bacterial solute-binding protein 1 family.</text>
</comment>
<evidence type="ECO:0000256" key="1">
    <source>
        <dbReference type="ARBA" id="ARBA00008520"/>
    </source>
</evidence>
<dbReference type="PANTHER" id="PTHR30006:SF15">
    <property type="entry name" value="IRON-UTILIZATION PERIPLASMIC PROTEIN"/>
    <property type="match status" value="1"/>
</dbReference>
<dbReference type="Gene3D" id="3.40.190.10">
    <property type="entry name" value="Periplasmic binding protein-like II"/>
    <property type="match status" value="2"/>
</dbReference>
<proteinExistence type="inferred from homology"/>
<evidence type="ECO:0000256" key="3">
    <source>
        <dbReference type="SAM" id="SignalP"/>
    </source>
</evidence>
<evidence type="ECO:0000313" key="5">
    <source>
        <dbReference type="Proteomes" id="UP001501706"/>
    </source>
</evidence>
<comment type="caution">
    <text evidence="4">The sequence shown here is derived from an EMBL/GenBank/DDBJ whole genome shotgun (WGS) entry which is preliminary data.</text>
</comment>
<dbReference type="SUPFAM" id="SSF53850">
    <property type="entry name" value="Periplasmic binding protein-like II"/>
    <property type="match status" value="1"/>
</dbReference>
<protein>
    <submittedName>
        <fullName evidence="4">Fe(3+) ABC transporter substrate-binding protein</fullName>
    </submittedName>
</protein>
<evidence type="ECO:0000313" key="4">
    <source>
        <dbReference type="EMBL" id="GAA0492000.1"/>
    </source>
</evidence>
<keyword evidence="5" id="KW-1185">Reference proteome</keyword>